<protein>
    <submittedName>
        <fullName evidence="1">Uncharacterized protein</fullName>
    </submittedName>
</protein>
<gene>
    <name evidence="1" type="ORF">WJX84_009438</name>
</gene>
<organism evidence="1 2">
    <name type="scientific">Apatococcus fuscideae</name>
    <dbReference type="NCBI Taxonomy" id="2026836"/>
    <lineage>
        <taxon>Eukaryota</taxon>
        <taxon>Viridiplantae</taxon>
        <taxon>Chlorophyta</taxon>
        <taxon>core chlorophytes</taxon>
        <taxon>Trebouxiophyceae</taxon>
        <taxon>Chlorellales</taxon>
        <taxon>Chlorellaceae</taxon>
        <taxon>Apatococcus</taxon>
    </lineage>
</organism>
<comment type="caution">
    <text evidence="1">The sequence shown here is derived from an EMBL/GenBank/DDBJ whole genome shotgun (WGS) entry which is preliminary data.</text>
</comment>
<evidence type="ECO:0000313" key="1">
    <source>
        <dbReference type="EMBL" id="KAK9849669.1"/>
    </source>
</evidence>
<dbReference type="EMBL" id="JALJOV010001326">
    <property type="protein sequence ID" value="KAK9849669.1"/>
    <property type="molecule type" value="Genomic_DNA"/>
</dbReference>
<name>A0AAW1SP70_9CHLO</name>
<reference evidence="1 2" key="1">
    <citation type="journal article" date="2024" name="Nat. Commun.">
        <title>Phylogenomics reveals the evolutionary origins of lichenization in chlorophyte algae.</title>
        <authorList>
            <person name="Puginier C."/>
            <person name="Libourel C."/>
            <person name="Otte J."/>
            <person name="Skaloud P."/>
            <person name="Haon M."/>
            <person name="Grisel S."/>
            <person name="Petersen M."/>
            <person name="Berrin J.G."/>
            <person name="Delaux P.M."/>
            <person name="Dal Grande F."/>
            <person name="Keller J."/>
        </authorList>
    </citation>
    <scope>NUCLEOTIDE SEQUENCE [LARGE SCALE GENOMIC DNA]</scope>
    <source>
        <strain evidence="1 2">SAG 2523</strain>
    </source>
</reference>
<keyword evidence="2" id="KW-1185">Reference proteome</keyword>
<sequence>MVKMLFKMAAEMAPSIIFI</sequence>
<feature type="non-terminal residue" evidence="1">
    <location>
        <position position="19"/>
    </location>
</feature>
<accession>A0AAW1SP70</accession>
<dbReference type="Proteomes" id="UP001485043">
    <property type="component" value="Unassembled WGS sequence"/>
</dbReference>
<proteinExistence type="predicted"/>
<evidence type="ECO:0000313" key="2">
    <source>
        <dbReference type="Proteomes" id="UP001485043"/>
    </source>
</evidence>
<dbReference type="AlphaFoldDB" id="A0AAW1SP70"/>